<comment type="similarity">
    <text evidence="1">Belongs to the canopy family.</text>
</comment>
<dbReference type="AlphaFoldDB" id="A0A1I8HMZ8"/>
<dbReference type="PROSITE" id="PS50866">
    <property type="entry name" value="GOLD"/>
    <property type="match status" value="1"/>
</dbReference>
<dbReference type="Pfam" id="PF11938">
    <property type="entry name" value="DUF3456"/>
    <property type="match status" value="1"/>
</dbReference>
<evidence type="ECO:0000256" key="3">
    <source>
        <dbReference type="SAM" id="MobiDB-lite"/>
    </source>
</evidence>
<feature type="compositionally biased region" description="Basic and acidic residues" evidence="3">
    <location>
        <begin position="65"/>
        <end position="75"/>
    </location>
</feature>
<evidence type="ECO:0000259" key="5">
    <source>
        <dbReference type="PROSITE" id="PS50866"/>
    </source>
</evidence>
<feature type="compositionally biased region" description="Basic and acidic residues" evidence="3">
    <location>
        <begin position="92"/>
        <end position="103"/>
    </location>
</feature>
<dbReference type="InterPro" id="IPR036598">
    <property type="entry name" value="GOLD_dom_sf"/>
</dbReference>
<sequence>QPPVHQQQQPPPVHQQLPPVQQQPPPVQQQPPPVHQQQPPVQQQPPPVHQQPPEQQQQQQYQPPPEHHQPPHPETQESVSTHHRQPPPPPPRDSRDRPDDGHQGGKRVPSVLLPSEPNEFDMRSISFVYRLPSRGKQCFYHKASSNFTFEYQVTSGGSLDIDVFINSPGGKLAFDRRGKAYGEASFAFDPAKSTADMRLPAYMICLDNRYSSWHDKLVYFNIDVEQGREGLRPGADQLSEGLRTSLREMELSWEEFYKSTDKVEDHLLRTIYLLSKSRNNEARDRMMMDANNARVSTWSIFQLVVMLFVSGIQVMMIRSLFDDKSRLHRFKFCPCSQLSKNFGMATTMRFLHLAACCLLVARAADLVTKEDEHGVRQPTLCEVCKYSVIELEKRLAETESHSVVMTKAAVPYKDSELRLIEVLENPPLCDRLLAYQLHKEHKNSLRFKPGKSVTFKTLDSLVAKGVKVDLGIPKELWDSAPTEVHSLKKECEALIETWEDDIRDWFFTGRSAGVRLADFLCRQRVLRGREEACLGEKYPDEKDEL</sequence>
<dbReference type="PANTHER" id="PTHR15382:SF8">
    <property type="entry name" value="CANOPY B"/>
    <property type="match status" value="1"/>
</dbReference>
<accession>A0A1I8HMZ8</accession>
<dbReference type="SMART" id="SM01190">
    <property type="entry name" value="EMP24_GP25L"/>
    <property type="match status" value="1"/>
</dbReference>
<dbReference type="InterPro" id="IPR021852">
    <property type="entry name" value="DUF3456"/>
</dbReference>
<organism evidence="6 7">
    <name type="scientific">Macrostomum lignano</name>
    <dbReference type="NCBI Taxonomy" id="282301"/>
    <lineage>
        <taxon>Eukaryota</taxon>
        <taxon>Metazoa</taxon>
        <taxon>Spiralia</taxon>
        <taxon>Lophotrochozoa</taxon>
        <taxon>Platyhelminthes</taxon>
        <taxon>Rhabditophora</taxon>
        <taxon>Macrostomorpha</taxon>
        <taxon>Macrostomida</taxon>
        <taxon>Macrostomidae</taxon>
        <taxon>Macrostomum</taxon>
    </lineage>
</organism>
<proteinExistence type="inferred from homology"/>
<keyword evidence="4" id="KW-1133">Transmembrane helix</keyword>
<dbReference type="Pfam" id="PF01105">
    <property type="entry name" value="EMP24_GP25L"/>
    <property type="match status" value="1"/>
</dbReference>
<keyword evidence="4" id="KW-0472">Membrane</keyword>
<evidence type="ECO:0000313" key="6">
    <source>
        <dbReference type="Proteomes" id="UP000095280"/>
    </source>
</evidence>
<dbReference type="InterPro" id="IPR009038">
    <property type="entry name" value="GOLD_dom"/>
</dbReference>
<dbReference type="PANTHER" id="PTHR15382">
    <property type="entry name" value="CTG4A-RELATED"/>
    <property type="match status" value="1"/>
</dbReference>
<reference evidence="7" key="1">
    <citation type="submission" date="2016-11" db="UniProtKB">
        <authorList>
            <consortium name="WormBaseParasite"/>
        </authorList>
    </citation>
    <scope>IDENTIFICATION</scope>
</reference>
<evidence type="ECO:0000313" key="7">
    <source>
        <dbReference type="WBParaSite" id="maker-uti_cns_0007051-snap-gene-0.4-mRNA-1"/>
    </source>
</evidence>
<feature type="compositionally biased region" description="Pro residues" evidence="3">
    <location>
        <begin position="1"/>
        <end position="13"/>
    </location>
</feature>
<evidence type="ECO:0000256" key="1">
    <source>
        <dbReference type="ARBA" id="ARBA00007285"/>
    </source>
</evidence>
<feature type="compositionally biased region" description="Pro residues" evidence="3">
    <location>
        <begin position="21"/>
        <end position="34"/>
    </location>
</feature>
<dbReference type="SUPFAM" id="SSF101576">
    <property type="entry name" value="Supernatant protein factor (SPF), C-terminal domain"/>
    <property type="match status" value="1"/>
</dbReference>
<keyword evidence="4" id="KW-0812">Transmembrane</keyword>
<feature type="region of interest" description="Disordered" evidence="3">
    <location>
        <begin position="1"/>
        <end position="116"/>
    </location>
</feature>
<feature type="transmembrane region" description="Helical" evidence="4">
    <location>
        <begin position="298"/>
        <end position="321"/>
    </location>
</feature>
<feature type="compositionally biased region" description="Low complexity" evidence="3">
    <location>
        <begin position="51"/>
        <end position="61"/>
    </location>
</feature>
<dbReference type="Proteomes" id="UP000095280">
    <property type="component" value="Unplaced"/>
</dbReference>
<feature type="domain" description="GOLD" evidence="5">
    <location>
        <begin position="136"/>
        <end position="224"/>
    </location>
</feature>
<evidence type="ECO:0000256" key="2">
    <source>
        <dbReference type="ARBA" id="ARBA00022729"/>
    </source>
</evidence>
<evidence type="ECO:0000256" key="4">
    <source>
        <dbReference type="SAM" id="Phobius"/>
    </source>
</evidence>
<name>A0A1I8HMZ8_9PLAT</name>
<protein>
    <submittedName>
        <fullName evidence="7">GOLD domain-containing protein</fullName>
    </submittedName>
</protein>
<keyword evidence="6" id="KW-1185">Reference proteome</keyword>
<keyword evidence="2" id="KW-0732">Signal</keyword>
<dbReference type="WBParaSite" id="maker-uti_cns_0007051-snap-gene-0.4-mRNA-1">
    <property type="protein sequence ID" value="maker-uti_cns_0007051-snap-gene-0.4-mRNA-1"/>
    <property type="gene ID" value="maker-uti_cns_0007051-snap-gene-0.4"/>
</dbReference>